<gene>
    <name evidence="2" type="ORF">PoB_007668300</name>
</gene>
<keyword evidence="1" id="KW-0812">Transmembrane</keyword>
<accession>A0AAV4E0V1</accession>
<sequence>MLESEVENIHLETPSKMLRLGHNLALVCLAGSYTVRYFYKWHNSHWRRKGGGKKLLRLSSPGWFTSLTQTPNTIRTAVTSAGLQRLYEAGAESRHRISWLSRSLRCDERSIAVRI</sequence>
<organism evidence="2 3">
    <name type="scientific">Plakobranchus ocellatus</name>
    <dbReference type="NCBI Taxonomy" id="259542"/>
    <lineage>
        <taxon>Eukaryota</taxon>
        <taxon>Metazoa</taxon>
        <taxon>Spiralia</taxon>
        <taxon>Lophotrochozoa</taxon>
        <taxon>Mollusca</taxon>
        <taxon>Gastropoda</taxon>
        <taxon>Heterobranchia</taxon>
        <taxon>Euthyneura</taxon>
        <taxon>Panpulmonata</taxon>
        <taxon>Sacoglossa</taxon>
        <taxon>Placobranchoidea</taxon>
        <taxon>Plakobranchidae</taxon>
        <taxon>Plakobranchus</taxon>
    </lineage>
</organism>
<protein>
    <submittedName>
        <fullName evidence="2">Uncharacterized protein</fullName>
    </submittedName>
</protein>
<evidence type="ECO:0000256" key="1">
    <source>
        <dbReference type="SAM" id="Phobius"/>
    </source>
</evidence>
<evidence type="ECO:0000313" key="2">
    <source>
        <dbReference type="EMBL" id="GFO50178.1"/>
    </source>
</evidence>
<keyword evidence="3" id="KW-1185">Reference proteome</keyword>
<name>A0AAV4E0V1_9GAST</name>
<keyword evidence="1" id="KW-1133">Transmembrane helix</keyword>
<dbReference type="Proteomes" id="UP000735302">
    <property type="component" value="Unassembled WGS sequence"/>
</dbReference>
<keyword evidence="1" id="KW-0472">Membrane</keyword>
<reference evidence="2 3" key="1">
    <citation type="journal article" date="2021" name="Elife">
        <title>Chloroplast acquisition without the gene transfer in kleptoplastic sea slugs, Plakobranchus ocellatus.</title>
        <authorList>
            <person name="Maeda T."/>
            <person name="Takahashi S."/>
            <person name="Yoshida T."/>
            <person name="Shimamura S."/>
            <person name="Takaki Y."/>
            <person name="Nagai Y."/>
            <person name="Toyoda A."/>
            <person name="Suzuki Y."/>
            <person name="Arimoto A."/>
            <person name="Ishii H."/>
            <person name="Satoh N."/>
            <person name="Nishiyama T."/>
            <person name="Hasebe M."/>
            <person name="Maruyama T."/>
            <person name="Minagawa J."/>
            <person name="Obokata J."/>
            <person name="Shigenobu S."/>
        </authorList>
    </citation>
    <scope>NUCLEOTIDE SEQUENCE [LARGE SCALE GENOMIC DNA]</scope>
</reference>
<feature type="transmembrane region" description="Helical" evidence="1">
    <location>
        <begin position="20"/>
        <end position="39"/>
    </location>
</feature>
<proteinExistence type="predicted"/>
<dbReference type="AlphaFoldDB" id="A0AAV4E0V1"/>
<dbReference type="EMBL" id="BLXT01008584">
    <property type="protein sequence ID" value="GFO50178.1"/>
    <property type="molecule type" value="Genomic_DNA"/>
</dbReference>
<comment type="caution">
    <text evidence="2">The sequence shown here is derived from an EMBL/GenBank/DDBJ whole genome shotgun (WGS) entry which is preliminary data.</text>
</comment>
<evidence type="ECO:0000313" key="3">
    <source>
        <dbReference type="Proteomes" id="UP000735302"/>
    </source>
</evidence>